<keyword evidence="1" id="KW-0808">Transferase</keyword>
<protein>
    <submittedName>
        <fullName evidence="4">Carbohydrate kinase family protein</fullName>
    </submittedName>
</protein>
<evidence type="ECO:0000313" key="4">
    <source>
        <dbReference type="EMBL" id="MCG4745331.1"/>
    </source>
</evidence>
<dbReference type="GO" id="GO:0016301">
    <property type="term" value="F:kinase activity"/>
    <property type="evidence" value="ECO:0007669"/>
    <property type="project" value="UniProtKB-KW"/>
</dbReference>
<dbReference type="RefSeq" id="WP_117558752.1">
    <property type="nucleotide sequence ID" value="NZ_JAAITT010000015.1"/>
</dbReference>
<evidence type="ECO:0000313" key="5">
    <source>
        <dbReference type="EMBL" id="NSJ49459.1"/>
    </source>
</evidence>
<dbReference type="Pfam" id="PF00294">
    <property type="entry name" value="PfkB"/>
    <property type="match status" value="1"/>
</dbReference>
<evidence type="ECO:0000256" key="1">
    <source>
        <dbReference type="ARBA" id="ARBA00022679"/>
    </source>
</evidence>
<evidence type="ECO:0000313" key="6">
    <source>
        <dbReference type="Proteomes" id="UP000669239"/>
    </source>
</evidence>
<dbReference type="Proteomes" id="UP000669239">
    <property type="component" value="Unassembled WGS sequence"/>
</dbReference>
<dbReference type="GO" id="GO:0005829">
    <property type="term" value="C:cytosol"/>
    <property type="evidence" value="ECO:0007669"/>
    <property type="project" value="TreeGrafter"/>
</dbReference>
<reference evidence="5" key="2">
    <citation type="submission" date="2020-02" db="EMBL/GenBank/DDBJ databases">
        <authorList>
            <person name="Littmann E."/>
            <person name="Sorbara M."/>
        </authorList>
    </citation>
    <scope>NUCLEOTIDE SEQUENCE</scope>
    <source>
        <strain evidence="5">MSK.1.17</strain>
    </source>
</reference>
<evidence type="ECO:0000313" key="7">
    <source>
        <dbReference type="Proteomes" id="UP001299608"/>
    </source>
</evidence>
<reference evidence="4" key="3">
    <citation type="submission" date="2022-01" db="EMBL/GenBank/DDBJ databases">
        <title>Collection of gut derived symbiotic bacterial strains cultured from healthy donors.</title>
        <authorList>
            <person name="Lin H."/>
            <person name="Kohout C."/>
            <person name="Waligurski E."/>
            <person name="Pamer E.G."/>
        </authorList>
    </citation>
    <scope>NUCLEOTIDE SEQUENCE</scope>
    <source>
        <strain evidence="4">DFI.6.55</strain>
    </source>
</reference>
<evidence type="ECO:0000256" key="2">
    <source>
        <dbReference type="ARBA" id="ARBA00022777"/>
    </source>
</evidence>
<dbReference type="InterPro" id="IPR011611">
    <property type="entry name" value="PfkB_dom"/>
</dbReference>
<dbReference type="PANTHER" id="PTHR10584:SF166">
    <property type="entry name" value="RIBOKINASE"/>
    <property type="match status" value="1"/>
</dbReference>
<dbReference type="Proteomes" id="UP001299608">
    <property type="component" value="Unassembled WGS sequence"/>
</dbReference>
<keyword evidence="6" id="KW-1185">Reference proteome</keyword>
<dbReference type="EMBL" id="JAAITT010000015">
    <property type="protein sequence ID" value="NSJ49459.1"/>
    <property type="molecule type" value="Genomic_DNA"/>
</dbReference>
<comment type="caution">
    <text evidence="4">The sequence shown here is derived from an EMBL/GenBank/DDBJ whole genome shotgun (WGS) entry which is preliminary data.</text>
</comment>
<dbReference type="InterPro" id="IPR029056">
    <property type="entry name" value="Ribokinase-like"/>
</dbReference>
<proteinExistence type="predicted"/>
<evidence type="ECO:0000259" key="3">
    <source>
        <dbReference type="Pfam" id="PF00294"/>
    </source>
</evidence>
<name>A0AAX1SKV5_9FIRM</name>
<reference evidence="5 6" key="1">
    <citation type="journal article" date="2020" name="Cell Host Microbe">
        <title>Functional and Genomic Variation between Human-Derived Isolates of Lachnospiraceae Reveals Inter- and Intra-Species Diversity.</title>
        <authorList>
            <person name="Sorbara M.T."/>
            <person name="Littmann E.R."/>
            <person name="Fontana E."/>
            <person name="Moody T.U."/>
            <person name="Kohout C.E."/>
            <person name="Gjonbalaj M."/>
            <person name="Eaton V."/>
            <person name="Seok R."/>
            <person name="Leiner I.M."/>
            <person name="Pamer E.G."/>
        </authorList>
    </citation>
    <scope>NUCLEOTIDE SEQUENCE [LARGE SCALE GENOMIC DNA]</scope>
    <source>
        <strain evidence="5 6">MSK.1.17</strain>
    </source>
</reference>
<dbReference type="AlphaFoldDB" id="A0AAX1SKV5"/>
<sequence length="305" mass="33777">MGEEKILVAGHLSLDRIKTPDREEDQVPGGAALYTSVAASVYGGTTGLLTTCCSDFPKEVLQRIEGLGIDVSEVLAVLGRQRRSFMEYSEQFERVTHSHARKIWYEKTLEQTPRHLPRKEYTVLVLPPMIPSVQLEYAKWAKKRGMRVCVDTSEYFAQKDGESLRQVLSWCDVFLPSDVELDLLWPGCGESTDSLTDRLAATSITAAVIKRAEQGADIYDFQSRTAYRIGIRHTLVKDATGAGDTFNGGFLSAWCRTGDWKSSGAYGAALASLCIESFGFEGVAGRKRSEVEMLAGQIPVEEWGF</sequence>
<organism evidence="4 7">
    <name type="scientific">Enterocloster aldenensis</name>
    <dbReference type="NCBI Taxonomy" id="358742"/>
    <lineage>
        <taxon>Bacteria</taxon>
        <taxon>Bacillati</taxon>
        <taxon>Bacillota</taxon>
        <taxon>Clostridia</taxon>
        <taxon>Lachnospirales</taxon>
        <taxon>Lachnospiraceae</taxon>
        <taxon>Enterocloster</taxon>
    </lineage>
</organism>
<dbReference type="Gene3D" id="3.40.1190.20">
    <property type="match status" value="1"/>
</dbReference>
<dbReference type="SUPFAM" id="SSF53613">
    <property type="entry name" value="Ribokinase-like"/>
    <property type="match status" value="1"/>
</dbReference>
<dbReference type="EMBL" id="JAKNGE010000008">
    <property type="protein sequence ID" value="MCG4745331.1"/>
    <property type="molecule type" value="Genomic_DNA"/>
</dbReference>
<keyword evidence="2 4" id="KW-0418">Kinase</keyword>
<gene>
    <name evidence="5" type="ORF">G5B36_12195</name>
    <name evidence="4" type="ORF">L0N08_07915</name>
</gene>
<dbReference type="PANTHER" id="PTHR10584">
    <property type="entry name" value="SUGAR KINASE"/>
    <property type="match status" value="1"/>
</dbReference>
<feature type="domain" description="Carbohydrate kinase PfkB" evidence="3">
    <location>
        <begin position="9"/>
        <end position="279"/>
    </location>
</feature>
<accession>A0AAX1SKV5</accession>